<dbReference type="PANTHER" id="PTHR43877:SF2">
    <property type="entry name" value="AMINOALKYLPHOSPHONATE N-ACETYLTRANSFERASE-RELATED"/>
    <property type="match status" value="1"/>
</dbReference>
<dbReference type="RefSeq" id="WP_002611651.1">
    <property type="nucleotide sequence ID" value="NC_014623.1"/>
</dbReference>
<protein>
    <submittedName>
        <fullName evidence="4">GCN5-like N-acetyltransferase</fullName>
    </submittedName>
    <submittedName>
        <fullName evidence="5">IAA acetyltransferase</fullName>
        <ecNumber evidence="5">2.3.1.-</ecNumber>
    </submittedName>
</protein>
<dbReference type="PROSITE" id="PS51186">
    <property type="entry name" value="GNAT"/>
    <property type="match status" value="1"/>
</dbReference>
<dbReference type="AlphaFoldDB" id="Q09AI9"/>
<feature type="domain" description="N-acetyltransferase" evidence="3">
    <location>
        <begin position="1"/>
        <end position="150"/>
    </location>
</feature>
<keyword evidence="6" id="KW-1185">Reference proteome</keyword>
<dbReference type="EMBL" id="AAMD01000013">
    <property type="protein sequence ID" value="EAU68744.1"/>
    <property type="molecule type" value="Genomic_DNA"/>
</dbReference>
<dbReference type="EMBL" id="CP002271">
    <property type="protein sequence ID" value="ADO68040.1"/>
    <property type="molecule type" value="Genomic_DNA"/>
</dbReference>
<accession>Q09AI9</accession>
<dbReference type="Pfam" id="PF00583">
    <property type="entry name" value="Acetyltransf_1"/>
    <property type="match status" value="1"/>
</dbReference>
<dbReference type="PANTHER" id="PTHR43877">
    <property type="entry name" value="AMINOALKYLPHOSPHONATE N-ACETYLTRANSFERASE-RELATED-RELATED"/>
    <property type="match status" value="1"/>
</dbReference>
<dbReference type="STRING" id="378806.STAUR_0231"/>
<keyword evidence="2 5" id="KW-0012">Acyltransferase</keyword>
<gene>
    <name evidence="4" type="ordered locus">STAUR_0231</name>
    <name evidence="5" type="ORF">STIAU_2776</name>
</gene>
<dbReference type="SUPFAM" id="SSF55729">
    <property type="entry name" value="Acyl-CoA N-acyltransferases (Nat)"/>
    <property type="match status" value="1"/>
</dbReference>
<dbReference type="InterPro" id="IPR050832">
    <property type="entry name" value="Bact_Acetyltransf"/>
</dbReference>
<evidence type="ECO:0000259" key="3">
    <source>
        <dbReference type="PROSITE" id="PS51186"/>
    </source>
</evidence>
<organism evidence="5 7">
    <name type="scientific">Stigmatella aurantiaca (strain DW4/3-1)</name>
    <dbReference type="NCBI Taxonomy" id="378806"/>
    <lineage>
        <taxon>Bacteria</taxon>
        <taxon>Pseudomonadati</taxon>
        <taxon>Myxococcota</taxon>
        <taxon>Myxococcia</taxon>
        <taxon>Myxococcales</taxon>
        <taxon>Cystobacterineae</taxon>
        <taxon>Archangiaceae</taxon>
        <taxon>Stigmatella</taxon>
    </lineage>
</organism>
<dbReference type="OrthoDB" id="2436196at2"/>
<dbReference type="Gene3D" id="3.40.630.30">
    <property type="match status" value="1"/>
</dbReference>
<evidence type="ECO:0000313" key="5">
    <source>
        <dbReference type="EMBL" id="EAU68744.1"/>
    </source>
</evidence>
<evidence type="ECO:0000313" key="7">
    <source>
        <dbReference type="Proteomes" id="UP000032702"/>
    </source>
</evidence>
<proteinExistence type="predicted"/>
<dbReference type="EC" id="2.3.1.-" evidence="5"/>
<dbReference type="Proteomes" id="UP000001351">
    <property type="component" value="Chromosome"/>
</dbReference>
<dbReference type="InterPro" id="IPR000182">
    <property type="entry name" value="GNAT_dom"/>
</dbReference>
<evidence type="ECO:0000313" key="4">
    <source>
        <dbReference type="EMBL" id="ADO68040.1"/>
    </source>
</evidence>
<dbReference type="CDD" id="cd04301">
    <property type="entry name" value="NAT_SF"/>
    <property type="match status" value="1"/>
</dbReference>
<reference evidence="4 6" key="2">
    <citation type="journal article" date="2011" name="Mol. Biol. Evol.">
        <title>Comparative genomic analysis of fruiting body formation in Myxococcales.</title>
        <authorList>
            <person name="Huntley S."/>
            <person name="Hamann N."/>
            <person name="Wegener-Feldbrugge S."/>
            <person name="Treuner-Lange A."/>
            <person name="Kube M."/>
            <person name="Reinhardt R."/>
            <person name="Klages S."/>
            <person name="Muller R."/>
            <person name="Ronning C.M."/>
            <person name="Nierman W.C."/>
            <person name="Sogaard-Andersen L."/>
        </authorList>
    </citation>
    <scope>NUCLEOTIDE SEQUENCE [LARGE SCALE GENOMIC DNA]</scope>
    <source>
        <strain evidence="4 6">DW4/3-1</strain>
    </source>
</reference>
<dbReference type="Proteomes" id="UP000032702">
    <property type="component" value="Unassembled WGS sequence"/>
</dbReference>
<evidence type="ECO:0000256" key="1">
    <source>
        <dbReference type="ARBA" id="ARBA00022679"/>
    </source>
</evidence>
<dbReference type="GO" id="GO:0016747">
    <property type="term" value="F:acyltransferase activity, transferring groups other than amino-acyl groups"/>
    <property type="evidence" value="ECO:0007669"/>
    <property type="project" value="InterPro"/>
</dbReference>
<dbReference type="HOGENOM" id="CLU_013985_11_8_7"/>
<dbReference type="eggNOG" id="COG0454">
    <property type="taxonomic scope" value="Bacteria"/>
</dbReference>
<dbReference type="KEGG" id="sur:STAUR_0231"/>
<evidence type="ECO:0000256" key="2">
    <source>
        <dbReference type="ARBA" id="ARBA00023315"/>
    </source>
</evidence>
<evidence type="ECO:0000313" key="6">
    <source>
        <dbReference type="Proteomes" id="UP000001351"/>
    </source>
</evidence>
<sequence>MRVLEIAWSHPAGEALRARQRAEIAQRYQRDDSEPGKPPSAEDISVFVLAEDAQGTPLGCGGLRHLGGPTAEVKRMYVVPEARGQGAAVAILRALETWALDRGWTTLRLETGTLQPEAIRFYTREGYARIPNFGPYEGEPLSLCFERHLSSKARTL</sequence>
<reference evidence="5 7" key="1">
    <citation type="submission" date="2006-04" db="EMBL/GenBank/DDBJ databases">
        <authorList>
            <person name="Nierman W.C."/>
        </authorList>
    </citation>
    <scope>NUCLEOTIDE SEQUENCE [LARGE SCALE GENOMIC DNA]</scope>
    <source>
        <strain evidence="5 7">DW4/3-1</strain>
    </source>
</reference>
<keyword evidence="1 5" id="KW-0808">Transferase</keyword>
<dbReference type="PATRIC" id="fig|378806.16.peg.8061"/>
<name>Q09AI9_STIAD</name>
<dbReference type="InterPro" id="IPR016181">
    <property type="entry name" value="Acyl_CoA_acyltransferase"/>
</dbReference>